<dbReference type="STRING" id="1884261.A0A5C3QUU0"/>
<dbReference type="SMART" id="SM00220">
    <property type="entry name" value="S_TKc"/>
    <property type="match status" value="1"/>
</dbReference>
<evidence type="ECO:0000313" key="9">
    <source>
        <dbReference type="Proteomes" id="UP000305067"/>
    </source>
</evidence>
<name>A0A5C3QUU0_9AGAR</name>
<evidence type="ECO:0000256" key="4">
    <source>
        <dbReference type="ARBA" id="ARBA00022777"/>
    </source>
</evidence>
<evidence type="ECO:0000256" key="3">
    <source>
        <dbReference type="ARBA" id="ARBA00022741"/>
    </source>
</evidence>
<feature type="region of interest" description="Disordered" evidence="6">
    <location>
        <begin position="387"/>
        <end position="441"/>
    </location>
</feature>
<keyword evidence="4 8" id="KW-0418">Kinase</keyword>
<gene>
    <name evidence="8" type="ORF">BDV98DRAFT_655740</name>
</gene>
<dbReference type="PROSITE" id="PS50011">
    <property type="entry name" value="PROTEIN_KINASE_DOM"/>
    <property type="match status" value="1"/>
</dbReference>
<keyword evidence="5" id="KW-0067">ATP-binding</keyword>
<keyword evidence="3" id="KW-0547">Nucleotide-binding</keyword>
<dbReference type="Gene3D" id="1.10.510.10">
    <property type="entry name" value="Transferase(Phosphotransferase) domain 1"/>
    <property type="match status" value="1"/>
</dbReference>
<evidence type="ECO:0000256" key="2">
    <source>
        <dbReference type="ARBA" id="ARBA00022679"/>
    </source>
</evidence>
<reference evidence="8 9" key="1">
    <citation type="journal article" date="2019" name="Nat. Ecol. Evol.">
        <title>Megaphylogeny resolves global patterns of mushroom evolution.</title>
        <authorList>
            <person name="Varga T."/>
            <person name="Krizsan K."/>
            <person name="Foldi C."/>
            <person name="Dima B."/>
            <person name="Sanchez-Garcia M."/>
            <person name="Sanchez-Ramirez S."/>
            <person name="Szollosi G.J."/>
            <person name="Szarkandi J.G."/>
            <person name="Papp V."/>
            <person name="Albert L."/>
            <person name="Andreopoulos W."/>
            <person name="Angelini C."/>
            <person name="Antonin V."/>
            <person name="Barry K.W."/>
            <person name="Bougher N.L."/>
            <person name="Buchanan P."/>
            <person name="Buyck B."/>
            <person name="Bense V."/>
            <person name="Catcheside P."/>
            <person name="Chovatia M."/>
            <person name="Cooper J."/>
            <person name="Damon W."/>
            <person name="Desjardin D."/>
            <person name="Finy P."/>
            <person name="Geml J."/>
            <person name="Haridas S."/>
            <person name="Hughes K."/>
            <person name="Justo A."/>
            <person name="Karasinski D."/>
            <person name="Kautmanova I."/>
            <person name="Kiss B."/>
            <person name="Kocsube S."/>
            <person name="Kotiranta H."/>
            <person name="LaButti K.M."/>
            <person name="Lechner B.E."/>
            <person name="Liimatainen K."/>
            <person name="Lipzen A."/>
            <person name="Lukacs Z."/>
            <person name="Mihaltcheva S."/>
            <person name="Morgado L.N."/>
            <person name="Niskanen T."/>
            <person name="Noordeloos M.E."/>
            <person name="Ohm R.A."/>
            <person name="Ortiz-Santana B."/>
            <person name="Ovrebo C."/>
            <person name="Racz N."/>
            <person name="Riley R."/>
            <person name="Savchenko A."/>
            <person name="Shiryaev A."/>
            <person name="Soop K."/>
            <person name="Spirin V."/>
            <person name="Szebenyi C."/>
            <person name="Tomsovsky M."/>
            <person name="Tulloss R.E."/>
            <person name="Uehling J."/>
            <person name="Grigoriev I.V."/>
            <person name="Vagvolgyi C."/>
            <person name="Papp T."/>
            <person name="Martin F.M."/>
            <person name="Miettinen O."/>
            <person name="Hibbett D.S."/>
            <person name="Nagy L.G."/>
        </authorList>
    </citation>
    <scope>NUCLEOTIDE SEQUENCE [LARGE SCALE GENOMIC DNA]</scope>
    <source>
        <strain evidence="8 9">CBS 309.79</strain>
    </source>
</reference>
<proteinExistence type="predicted"/>
<dbReference type="Gene3D" id="3.30.200.20">
    <property type="entry name" value="Phosphorylase Kinase, domain 1"/>
    <property type="match status" value="1"/>
</dbReference>
<dbReference type="InterPro" id="IPR011009">
    <property type="entry name" value="Kinase-like_dom_sf"/>
</dbReference>
<keyword evidence="9" id="KW-1185">Reference proteome</keyword>
<dbReference type="EMBL" id="ML178823">
    <property type="protein sequence ID" value="TFL02084.1"/>
    <property type="molecule type" value="Genomic_DNA"/>
</dbReference>
<evidence type="ECO:0000256" key="1">
    <source>
        <dbReference type="ARBA" id="ARBA00022527"/>
    </source>
</evidence>
<organism evidence="8 9">
    <name type="scientific">Pterulicium gracile</name>
    <dbReference type="NCBI Taxonomy" id="1884261"/>
    <lineage>
        <taxon>Eukaryota</taxon>
        <taxon>Fungi</taxon>
        <taxon>Dikarya</taxon>
        <taxon>Basidiomycota</taxon>
        <taxon>Agaricomycotina</taxon>
        <taxon>Agaricomycetes</taxon>
        <taxon>Agaricomycetidae</taxon>
        <taxon>Agaricales</taxon>
        <taxon>Pleurotineae</taxon>
        <taxon>Pterulaceae</taxon>
        <taxon>Pterulicium</taxon>
    </lineage>
</organism>
<dbReference type="GO" id="GO:0005524">
    <property type="term" value="F:ATP binding"/>
    <property type="evidence" value="ECO:0007669"/>
    <property type="project" value="UniProtKB-KW"/>
</dbReference>
<keyword evidence="2" id="KW-0808">Transferase</keyword>
<evidence type="ECO:0000256" key="6">
    <source>
        <dbReference type="SAM" id="MobiDB-lite"/>
    </source>
</evidence>
<feature type="compositionally biased region" description="Polar residues" evidence="6">
    <location>
        <begin position="428"/>
        <end position="441"/>
    </location>
</feature>
<dbReference type="SUPFAM" id="SSF56112">
    <property type="entry name" value="Protein kinase-like (PK-like)"/>
    <property type="match status" value="1"/>
</dbReference>
<sequence length="639" mass="70319">MSGCSSPVDLISAPASSSSSAVPSLDDVTPLSLLDKGQRGKLFLVREIRIGLRDKNDTYPLRVLRVVPKVRTSACLAVKEEQKILRYVTELQLPFVTPLRKSWADDSYFYTLTDFCPGGNLSLELARRGRFEEDQVRVYAAQLVLALQSLHEARALYRALSLQNILIDEKGNIALGSFASALSFEDRADSEKATATEPVGVPHYMSPEVHAGREYSFQADLWSLGVVVYQLLTGKLPFGNAIKPRDSALSERIQTEQLDTDGLSNEAGLLVRGLLEKDPKKRLSSIKQIKKHPFFASIHWSDVENHRLTPAWVPRPYQEPKHILGAIPEDRFKIVDSTPVPEFTWTMPVHTAAPIHRLAPEVAQSPPYKPLPSEPLCKSVSFALPRQHPYPSPSPSPSADTSLSPNPSPNLTPSRPRPPPPRRQQLPYTHTSPMSIPTIQQPQTIGPVPLSFICKLLSIILPRPWVLYLQDTDTDTEGGTTIVHAPRGRYRHRIPAVLPHHVHDIEDGDDRVLIHSTSSMHGTTSSEPPLSLSFGLASLVEHPNAPRALRRQNSADTLVDSIHSAATESVFGSTASLVKRPAEADVDFRLGSRNGLERRGSERSVVSQSSHTKPGLIRRLFGWLGVGKSSGGQGAVQLA</sequence>
<dbReference type="OrthoDB" id="68483at2759"/>
<accession>A0A5C3QUU0</accession>
<feature type="domain" description="Protein kinase" evidence="7">
    <location>
        <begin position="28"/>
        <end position="295"/>
    </location>
</feature>
<dbReference type="Proteomes" id="UP000305067">
    <property type="component" value="Unassembled WGS sequence"/>
</dbReference>
<evidence type="ECO:0000256" key="5">
    <source>
        <dbReference type="ARBA" id="ARBA00022840"/>
    </source>
</evidence>
<dbReference type="AlphaFoldDB" id="A0A5C3QUU0"/>
<dbReference type="PANTHER" id="PTHR24351">
    <property type="entry name" value="RIBOSOMAL PROTEIN S6 KINASE"/>
    <property type="match status" value="1"/>
</dbReference>
<evidence type="ECO:0000259" key="7">
    <source>
        <dbReference type="PROSITE" id="PS50011"/>
    </source>
</evidence>
<dbReference type="Pfam" id="PF00069">
    <property type="entry name" value="Pkinase"/>
    <property type="match status" value="1"/>
</dbReference>
<dbReference type="InterPro" id="IPR000719">
    <property type="entry name" value="Prot_kinase_dom"/>
</dbReference>
<keyword evidence="1" id="KW-0723">Serine/threonine-protein kinase</keyword>
<protein>
    <submittedName>
        <fullName evidence="8">Kinase-like domain-containing protein</fullName>
    </submittedName>
</protein>
<feature type="compositionally biased region" description="Pro residues" evidence="6">
    <location>
        <begin position="406"/>
        <end position="422"/>
    </location>
</feature>
<evidence type="ECO:0000313" key="8">
    <source>
        <dbReference type="EMBL" id="TFL02084.1"/>
    </source>
</evidence>
<dbReference type="GO" id="GO:0004674">
    <property type="term" value="F:protein serine/threonine kinase activity"/>
    <property type="evidence" value="ECO:0007669"/>
    <property type="project" value="UniProtKB-KW"/>
</dbReference>